<dbReference type="EMBL" id="BMNE01000001">
    <property type="protein sequence ID" value="GGN71287.1"/>
    <property type="molecule type" value="Genomic_DNA"/>
</dbReference>
<keyword evidence="2" id="KW-0521">NADP</keyword>
<dbReference type="CDD" id="cd05251">
    <property type="entry name" value="NmrA_like_SDR_a"/>
    <property type="match status" value="1"/>
</dbReference>
<dbReference type="PANTHER" id="PTHR42748">
    <property type="entry name" value="NITROGEN METABOLITE REPRESSION PROTEIN NMRA FAMILY MEMBER"/>
    <property type="match status" value="1"/>
</dbReference>
<dbReference type="Pfam" id="PF05368">
    <property type="entry name" value="NmrA"/>
    <property type="match status" value="1"/>
</dbReference>
<dbReference type="RefSeq" id="WP_189024416.1">
    <property type="nucleotide sequence ID" value="NZ_BMNE01000001.1"/>
</dbReference>
<accession>A0ABQ2KAN4</accession>
<sequence>MSSAHPVLITGATGKQGGVTAKKLLADGHPVRALVRDPAAPSARALAEAGADLATGDFDDPASLRAAATGARAVFLIPPADYGPSGWTAGLEAQRGIAMVEAARAAGVEQIVFSGIATMGAADSWGQEGKRQIEDAIVASGLRYTLLRPVRFMENYLLQGSPVDGVRAGGEHPHLFPADRPLQMIALDDIGAFAALAFADPDGWHGRALELASDAITPVDAAAAISAATGRPIHYREVTEAEAEAIGPQLGNTWRLIRETGGWQADLPALRQLYPQLTTLPEWLARGGAEKILARLDESAPAA</sequence>
<evidence type="ECO:0000313" key="5">
    <source>
        <dbReference type="Proteomes" id="UP000658127"/>
    </source>
</evidence>
<keyword evidence="5" id="KW-1185">Reference proteome</keyword>
<dbReference type="PANTHER" id="PTHR42748:SF7">
    <property type="entry name" value="NMRA LIKE REDOX SENSOR 1-RELATED"/>
    <property type="match status" value="1"/>
</dbReference>
<organism evidence="4 5">
    <name type="scientific">Nocardia rhizosphaerihabitans</name>
    <dbReference type="NCBI Taxonomy" id="1691570"/>
    <lineage>
        <taxon>Bacteria</taxon>
        <taxon>Bacillati</taxon>
        <taxon>Actinomycetota</taxon>
        <taxon>Actinomycetes</taxon>
        <taxon>Mycobacteriales</taxon>
        <taxon>Nocardiaceae</taxon>
        <taxon>Nocardia</taxon>
    </lineage>
</organism>
<dbReference type="Proteomes" id="UP000658127">
    <property type="component" value="Unassembled WGS sequence"/>
</dbReference>
<feature type="domain" description="NmrA-like" evidence="3">
    <location>
        <begin position="7"/>
        <end position="253"/>
    </location>
</feature>
<evidence type="ECO:0000256" key="2">
    <source>
        <dbReference type="ARBA" id="ARBA00022857"/>
    </source>
</evidence>
<gene>
    <name evidence="4" type="ORF">GCM10011610_11340</name>
</gene>
<protein>
    <submittedName>
        <fullName evidence="4">NmrA family transcriptional regulator</fullName>
    </submittedName>
</protein>
<evidence type="ECO:0000256" key="1">
    <source>
        <dbReference type="ARBA" id="ARBA00006328"/>
    </source>
</evidence>
<comment type="similarity">
    <text evidence="1">Belongs to the NmrA-type oxidoreductase family.</text>
</comment>
<proteinExistence type="inferred from homology"/>
<dbReference type="InterPro" id="IPR051164">
    <property type="entry name" value="NmrA-like_oxidored"/>
</dbReference>
<dbReference type="Gene3D" id="3.90.25.10">
    <property type="entry name" value="UDP-galactose 4-epimerase, domain 1"/>
    <property type="match status" value="1"/>
</dbReference>
<comment type="caution">
    <text evidence="4">The sequence shown here is derived from an EMBL/GenBank/DDBJ whole genome shotgun (WGS) entry which is preliminary data.</text>
</comment>
<evidence type="ECO:0000313" key="4">
    <source>
        <dbReference type="EMBL" id="GGN71287.1"/>
    </source>
</evidence>
<dbReference type="InterPro" id="IPR036291">
    <property type="entry name" value="NAD(P)-bd_dom_sf"/>
</dbReference>
<dbReference type="SUPFAM" id="SSF51735">
    <property type="entry name" value="NAD(P)-binding Rossmann-fold domains"/>
    <property type="match status" value="1"/>
</dbReference>
<evidence type="ECO:0000259" key="3">
    <source>
        <dbReference type="Pfam" id="PF05368"/>
    </source>
</evidence>
<dbReference type="Gene3D" id="3.40.50.720">
    <property type="entry name" value="NAD(P)-binding Rossmann-like Domain"/>
    <property type="match status" value="1"/>
</dbReference>
<name>A0ABQ2KAN4_9NOCA</name>
<reference evidence="5" key="1">
    <citation type="journal article" date="2019" name="Int. J. Syst. Evol. Microbiol.">
        <title>The Global Catalogue of Microorganisms (GCM) 10K type strain sequencing project: providing services to taxonomists for standard genome sequencing and annotation.</title>
        <authorList>
            <consortium name="The Broad Institute Genomics Platform"/>
            <consortium name="The Broad Institute Genome Sequencing Center for Infectious Disease"/>
            <person name="Wu L."/>
            <person name="Ma J."/>
        </authorList>
    </citation>
    <scope>NUCLEOTIDE SEQUENCE [LARGE SCALE GENOMIC DNA]</scope>
    <source>
        <strain evidence="5">CGMCC 4.7329</strain>
    </source>
</reference>
<dbReference type="InterPro" id="IPR008030">
    <property type="entry name" value="NmrA-like"/>
</dbReference>